<evidence type="ECO:0000313" key="1">
    <source>
        <dbReference type="EMBL" id="NDY56112.1"/>
    </source>
</evidence>
<reference evidence="1 2" key="1">
    <citation type="submission" date="2020-02" db="EMBL/GenBank/DDBJ databases">
        <title>Comparative genomics of sulfur disproportionating microorganisms.</title>
        <authorList>
            <person name="Ward L.M."/>
            <person name="Bertran E."/>
            <person name="Johnston D.T."/>
        </authorList>
    </citation>
    <scope>NUCLEOTIDE SEQUENCE [LARGE SCALE GENOMIC DNA]</scope>
    <source>
        <strain evidence="1 2">DSM 3696</strain>
    </source>
</reference>
<evidence type="ECO:0008006" key="3">
    <source>
        <dbReference type="Google" id="ProtNLM"/>
    </source>
</evidence>
<dbReference type="GO" id="GO:0008781">
    <property type="term" value="F:N-acylneuraminate cytidylyltransferase activity"/>
    <property type="evidence" value="ECO:0007669"/>
    <property type="project" value="TreeGrafter"/>
</dbReference>
<comment type="caution">
    <text evidence="1">The sequence shown here is derived from an EMBL/GenBank/DDBJ whole genome shotgun (WGS) entry which is preliminary data.</text>
</comment>
<dbReference type="PANTHER" id="PTHR21485:SF3">
    <property type="entry name" value="N-ACYLNEURAMINATE CYTIDYLYLTRANSFERASE"/>
    <property type="match status" value="1"/>
</dbReference>
<dbReference type="InterPro" id="IPR050793">
    <property type="entry name" value="CMP-NeuNAc_synthase"/>
</dbReference>
<accession>A0A7K3NIT2</accession>
<dbReference type="InterPro" id="IPR003329">
    <property type="entry name" value="Cytidylyl_trans"/>
</dbReference>
<dbReference type="Gene3D" id="3.90.550.10">
    <property type="entry name" value="Spore Coat Polysaccharide Biosynthesis Protein SpsA, Chain A"/>
    <property type="match status" value="1"/>
</dbReference>
<keyword evidence="2" id="KW-1185">Reference proteome</keyword>
<gene>
    <name evidence="1" type="ORF">G3N56_05045</name>
</gene>
<dbReference type="EMBL" id="JAAGRQ010000014">
    <property type="protein sequence ID" value="NDY56112.1"/>
    <property type="molecule type" value="Genomic_DNA"/>
</dbReference>
<dbReference type="RefSeq" id="WP_163301168.1">
    <property type="nucleotide sequence ID" value="NZ_JAAGRQ010000014.1"/>
</dbReference>
<dbReference type="PANTHER" id="PTHR21485">
    <property type="entry name" value="HAD SUPERFAMILY MEMBERS CMAS AND KDSC"/>
    <property type="match status" value="1"/>
</dbReference>
<dbReference type="AlphaFoldDB" id="A0A7K3NIT2"/>
<sequence length="238" mass="27361">MAKRPVNVGFIMARGGGSTFYRKNAYPILGRPVLAWAIDTMQRAGFIDHIYVWTEDQNLADIAEKAGAIHLERPRDMVHYYSGAWTIGQWQHLQDRQIKEHLDGEYDYIVPFNCNCIGLRPESLRAMYDALRLADEKYFRILPVCRIKSGLCMHTPTGGHLFPFWNDKDKPLGDTLLPLYRLIGVGIVHRTKANTGDVATLYHEVPEYEGFDFQSRQDIPFAEYYMQSRLDEVDGATK</sequence>
<organism evidence="1 2">
    <name type="scientific">Desulfolutivibrio sulfodismutans</name>
    <dbReference type="NCBI Taxonomy" id="63561"/>
    <lineage>
        <taxon>Bacteria</taxon>
        <taxon>Pseudomonadati</taxon>
        <taxon>Thermodesulfobacteriota</taxon>
        <taxon>Desulfovibrionia</taxon>
        <taxon>Desulfovibrionales</taxon>
        <taxon>Desulfovibrionaceae</taxon>
        <taxon>Desulfolutivibrio</taxon>
    </lineage>
</organism>
<dbReference type="InterPro" id="IPR029044">
    <property type="entry name" value="Nucleotide-diphossugar_trans"/>
</dbReference>
<name>A0A7K3NIT2_9BACT</name>
<protein>
    <recommendedName>
        <fullName evidence="3">Acylneuraminate cytidylyltransferase family protein</fullName>
    </recommendedName>
</protein>
<dbReference type="SUPFAM" id="SSF53448">
    <property type="entry name" value="Nucleotide-diphospho-sugar transferases"/>
    <property type="match status" value="1"/>
</dbReference>
<proteinExistence type="predicted"/>
<dbReference type="Pfam" id="PF02348">
    <property type="entry name" value="CTP_transf_3"/>
    <property type="match status" value="1"/>
</dbReference>
<dbReference type="Proteomes" id="UP000469724">
    <property type="component" value="Unassembled WGS sequence"/>
</dbReference>
<evidence type="ECO:0000313" key="2">
    <source>
        <dbReference type="Proteomes" id="UP000469724"/>
    </source>
</evidence>